<dbReference type="PROSITE" id="PS00061">
    <property type="entry name" value="ADH_SHORT"/>
    <property type="match status" value="1"/>
</dbReference>
<dbReference type="InterPro" id="IPR036291">
    <property type="entry name" value="NAD(P)-bd_dom_sf"/>
</dbReference>
<sequence>MRLDNRTAVVTGGASGIGAATCRTLAERGADVVVADLDSEAAAATAAEIESETGADAGRAAAVEADVSDEDAVEAMIEHAEREFDRVDVLVNNAAVAAREADGPITEVTDEAYEFLTGVNLRGPMYACKHAIPAMRDTGDGSGVVVNNASVAALVAEPEMDVYTATKGALVSLTRSLAVEYAPEIRVNVVCPGVVETPMLEAALDDTDGGEGSTGGQETLERMIEDTPLGTAAPEDVARAVAFLASDDAAAITGATLPVDGGYTAR</sequence>
<gene>
    <name evidence="3" type="ORF">ACFSAS_09870</name>
</gene>
<reference evidence="3 4" key="1">
    <citation type="journal article" date="2019" name="Int. J. Syst. Evol. Microbiol.">
        <title>The Global Catalogue of Microorganisms (GCM) 10K type strain sequencing project: providing services to taxonomists for standard genome sequencing and annotation.</title>
        <authorList>
            <consortium name="The Broad Institute Genomics Platform"/>
            <consortium name="The Broad Institute Genome Sequencing Center for Infectious Disease"/>
            <person name="Wu L."/>
            <person name="Ma J."/>
        </authorList>
    </citation>
    <scope>NUCLEOTIDE SEQUENCE [LARGE SCALE GENOMIC DNA]</scope>
    <source>
        <strain evidence="3 4">CGMCC 1.10387</strain>
    </source>
</reference>
<dbReference type="PRINTS" id="PR00081">
    <property type="entry name" value="GDHRDH"/>
</dbReference>
<dbReference type="NCBIfam" id="NF005559">
    <property type="entry name" value="PRK07231.1"/>
    <property type="match status" value="1"/>
</dbReference>
<accession>A0ABD6DUI0</accession>
<dbReference type="EMBL" id="JBHUDP010000002">
    <property type="protein sequence ID" value="MFD1685917.1"/>
    <property type="molecule type" value="Genomic_DNA"/>
</dbReference>
<dbReference type="FunFam" id="3.40.50.720:FF:000084">
    <property type="entry name" value="Short-chain dehydrogenase reductase"/>
    <property type="match status" value="1"/>
</dbReference>
<dbReference type="PANTHER" id="PTHR24321">
    <property type="entry name" value="DEHYDROGENASES, SHORT CHAIN"/>
    <property type="match status" value="1"/>
</dbReference>
<dbReference type="InterPro" id="IPR020904">
    <property type="entry name" value="Sc_DH/Rdtase_CS"/>
</dbReference>
<dbReference type="InterPro" id="IPR002347">
    <property type="entry name" value="SDR_fam"/>
</dbReference>
<dbReference type="PRINTS" id="PR00080">
    <property type="entry name" value="SDRFAMILY"/>
</dbReference>
<name>A0ABD6DUI0_9EURY</name>
<evidence type="ECO:0000256" key="1">
    <source>
        <dbReference type="ARBA" id="ARBA00006484"/>
    </source>
</evidence>
<comment type="similarity">
    <text evidence="1">Belongs to the short-chain dehydrogenases/reductases (SDR) family.</text>
</comment>
<keyword evidence="2 3" id="KW-0560">Oxidoreductase</keyword>
<evidence type="ECO:0000313" key="4">
    <source>
        <dbReference type="Proteomes" id="UP001597092"/>
    </source>
</evidence>
<protein>
    <submittedName>
        <fullName evidence="3">SDR family NAD(P)-dependent oxidoreductase</fullName>
        <ecNumber evidence="3">1.1.1.-</ecNumber>
    </submittedName>
</protein>
<organism evidence="3 4">
    <name type="scientific">Halobellus litoreus</name>
    <dbReference type="NCBI Taxonomy" id="755310"/>
    <lineage>
        <taxon>Archaea</taxon>
        <taxon>Methanobacteriati</taxon>
        <taxon>Methanobacteriota</taxon>
        <taxon>Stenosarchaea group</taxon>
        <taxon>Halobacteria</taxon>
        <taxon>Halobacteriales</taxon>
        <taxon>Haloferacaceae</taxon>
        <taxon>Halobellus</taxon>
    </lineage>
</organism>
<dbReference type="Gene3D" id="3.40.50.720">
    <property type="entry name" value="NAD(P)-binding Rossmann-like Domain"/>
    <property type="match status" value="1"/>
</dbReference>
<dbReference type="GO" id="GO:0016491">
    <property type="term" value="F:oxidoreductase activity"/>
    <property type="evidence" value="ECO:0007669"/>
    <property type="project" value="UniProtKB-KW"/>
</dbReference>
<dbReference type="AlphaFoldDB" id="A0ABD6DUI0"/>
<dbReference type="CDD" id="cd05233">
    <property type="entry name" value="SDR_c"/>
    <property type="match status" value="1"/>
</dbReference>
<evidence type="ECO:0000256" key="2">
    <source>
        <dbReference type="ARBA" id="ARBA00023002"/>
    </source>
</evidence>
<dbReference type="PANTHER" id="PTHR24321:SF14">
    <property type="entry name" value="SHORT-CHAIN TYPE DEHYDROGENASE_REDUCTASE BLR2146-RELATED"/>
    <property type="match status" value="1"/>
</dbReference>
<dbReference type="RefSeq" id="WP_390282104.1">
    <property type="nucleotide sequence ID" value="NZ_JBHUDP010000002.1"/>
</dbReference>
<dbReference type="EC" id="1.1.1.-" evidence="3"/>
<keyword evidence="4" id="KW-1185">Reference proteome</keyword>
<dbReference type="Proteomes" id="UP001597092">
    <property type="component" value="Unassembled WGS sequence"/>
</dbReference>
<dbReference type="SUPFAM" id="SSF51735">
    <property type="entry name" value="NAD(P)-binding Rossmann-fold domains"/>
    <property type="match status" value="1"/>
</dbReference>
<proteinExistence type="inferred from homology"/>
<dbReference type="Pfam" id="PF13561">
    <property type="entry name" value="adh_short_C2"/>
    <property type="match status" value="1"/>
</dbReference>
<evidence type="ECO:0000313" key="3">
    <source>
        <dbReference type="EMBL" id="MFD1685917.1"/>
    </source>
</evidence>
<comment type="caution">
    <text evidence="3">The sequence shown here is derived from an EMBL/GenBank/DDBJ whole genome shotgun (WGS) entry which is preliminary data.</text>
</comment>